<feature type="region of interest" description="Disordered" evidence="7">
    <location>
        <begin position="153"/>
        <end position="175"/>
    </location>
</feature>
<keyword evidence="10" id="KW-1185">Reference proteome</keyword>
<protein>
    <submittedName>
        <fullName evidence="9">RELT like 1</fullName>
    </submittedName>
</protein>
<feature type="transmembrane region" description="Helical" evidence="8">
    <location>
        <begin position="23"/>
        <end position="46"/>
    </location>
</feature>
<evidence type="ECO:0000256" key="8">
    <source>
        <dbReference type="SAM" id="Phobius"/>
    </source>
</evidence>
<organism evidence="9 10">
    <name type="scientific">Xiphophorus maculatus</name>
    <name type="common">Southern platyfish</name>
    <name type="synonym">Platypoecilus maculatus</name>
    <dbReference type="NCBI Taxonomy" id="8083"/>
    <lineage>
        <taxon>Eukaryota</taxon>
        <taxon>Metazoa</taxon>
        <taxon>Chordata</taxon>
        <taxon>Craniata</taxon>
        <taxon>Vertebrata</taxon>
        <taxon>Euteleostomi</taxon>
        <taxon>Actinopterygii</taxon>
        <taxon>Neopterygii</taxon>
        <taxon>Teleostei</taxon>
        <taxon>Neoteleostei</taxon>
        <taxon>Acanthomorphata</taxon>
        <taxon>Ovalentaria</taxon>
        <taxon>Atherinomorphae</taxon>
        <taxon>Cyprinodontiformes</taxon>
        <taxon>Poeciliidae</taxon>
        <taxon>Poeciliinae</taxon>
        <taxon>Xiphophorus</taxon>
    </lineage>
</organism>
<evidence type="ECO:0000256" key="6">
    <source>
        <dbReference type="ARBA" id="ARBA00023136"/>
    </source>
</evidence>
<dbReference type="Ensembl" id="ENSXMAT00000015353.2">
    <property type="protein sequence ID" value="ENSXMAP00000015331.2"/>
    <property type="gene ID" value="ENSXMAG00000015308.2"/>
</dbReference>
<dbReference type="RefSeq" id="XP_023202323.1">
    <property type="nucleotide sequence ID" value="XM_023346555.1"/>
</dbReference>
<keyword evidence="3" id="KW-1003">Cell membrane</keyword>
<dbReference type="GO" id="GO:1900745">
    <property type="term" value="P:positive regulation of p38MAPK cascade"/>
    <property type="evidence" value="ECO:0007669"/>
    <property type="project" value="InterPro"/>
</dbReference>
<dbReference type="Pfam" id="PF12606">
    <property type="entry name" value="RELT"/>
    <property type="match status" value="1"/>
</dbReference>
<dbReference type="FunCoup" id="M4ALI7">
    <property type="interactions" value="575"/>
</dbReference>
<dbReference type="GeneID" id="102237622"/>
<reference evidence="9" key="4">
    <citation type="submission" date="2025-09" db="UniProtKB">
        <authorList>
            <consortium name="Ensembl"/>
        </authorList>
    </citation>
    <scope>IDENTIFICATION</scope>
    <source>
        <strain evidence="9">JP 163 A</strain>
    </source>
</reference>
<dbReference type="Proteomes" id="UP000002852">
    <property type="component" value="Unassembled WGS sequence"/>
</dbReference>
<dbReference type="GeneTree" id="ENSGT00940000159709"/>
<evidence type="ECO:0000313" key="9">
    <source>
        <dbReference type="Ensembl" id="ENSXMAP00000015331.2"/>
    </source>
</evidence>
<dbReference type="InterPro" id="IPR022248">
    <property type="entry name" value="TNF_rcpt_RELT"/>
</dbReference>
<dbReference type="HOGENOM" id="CLU_084225_0_0_1"/>
<dbReference type="InParanoid" id="M4ALI7"/>
<name>M4ALI7_XIPMA</name>
<dbReference type="PANTHER" id="PTHR31037">
    <property type="entry name" value="RELT-LIKE PROTEIN 1-RELATED"/>
    <property type="match status" value="1"/>
</dbReference>
<reference evidence="10" key="1">
    <citation type="submission" date="2012-01" db="EMBL/GenBank/DDBJ databases">
        <authorList>
            <person name="Walter R."/>
            <person name="Schartl M."/>
            <person name="Warren W."/>
        </authorList>
    </citation>
    <scope>NUCLEOTIDE SEQUENCE [LARGE SCALE GENOMIC DNA]</scope>
    <source>
        <strain evidence="10">JP 163 A</strain>
    </source>
</reference>
<sequence>MANPITTNTTNTDKEGEGPSSNYLAFALVLAFFFVGLTGVVVCHVLKKRGYRFTTSQGDDDDYDDVFEDGDEEMERRDRHETMSENDDTVGHIIQCIMKNEANSDALNAMVPNISIDLDTAGSPPLTPVSPVSPAGAGKLPFSQLHPIGGVNAGENKLPLMKKPSQRKSIRRRPSQVTVLSVGRFRVTKCDKSGKERTTLDSEGSFHSASADVPSPPTAKP</sequence>
<evidence type="ECO:0000256" key="4">
    <source>
        <dbReference type="ARBA" id="ARBA00022692"/>
    </source>
</evidence>
<comment type="similarity">
    <text evidence="2">Belongs to the RELT family.</text>
</comment>
<keyword evidence="4 8" id="KW-0812">Transmembrane</keyword>
<feature type="region of interest" description="Disordered" evidence="7">
    <location>
        <begin position="190"/>
        <end position="221"/>
    </location>
</feature>
<keyword evidence="6 8" id="KW-0472">Membrane</keyword>
<evidence type="ECO:0000256" key="5">
    <source>
        <dbReference type="ARBA" id="ARBA00022989"/>
    </source>
</evidence>
<reference evidence="10" key="2">
    <citation type="journal article" date="2013" name="Nat. Genet.">
        <title>The genome of the platyfish, Xiphophorus maculatus, provides insights into evolutionary adaptation and several complex traits.</title>
        <authorList>
            <person name="Schartl M."/>
            <person name="Walter R.B."/>
            <person name="Shen Y."/>
            <person name="Garcia T."/>
            <person name="Catchen J."/>
            <person name="Amores A."/>
            <person name="Braasch I."/>
            <person name="Chalopin D."/>
            <person name="Volff J.N."/>
            <person name="Lesch K.P."/>
            <person name="Bisazza A."/>
            <person name="Minx P."/>
            <person name="Hillier L."/>
            <person name="Wilson R.K."/>
            <person name="Fuerstenberg S."/>
            <person name="Boore J."/>
            <person name="Searle S."/>
            <person name="Postlethwait J.H."/>
            <person name="Warren W.C."/>
        </authorList>
    </citation>
    <scope>NUCLEOTIDE SEQUENCE [LARGE SCALE GENOMIC DNA]</scope>
    <source>
        <strain evidence="10">JP 163 A</strain>
    </source>
</reference>
<keyword evidence="5 8" id="KW-1133">Transmembrane helix</keyword>
<dbReference type="eggNOG" id="ENOG502R0TD">
    <property type="taxonomic scope" value="Eukaryota"/>
</dbReference>
<dbReference type="AlphaFoldDB" id="M4ALI7"/>
<comment type="subcellular location">
    <subcellularLocation>
        <location evidence="1">Cell membrane</location>
        <topology evidence="1">Single-pass membrane protein</topology>
    </subcellularLocation>
</comment>
<evidence type="ECO:0000313" key="10">
    <source>
        <dbReference type="Proteomes" id="UP000002852"/>
    </source>
</evidence>
<evidence type="ECO:0000256" key="7">
    <source>
        <dbReference type="SAM" id="MobiDB-lite"/>
    </source>
</evidence>
<reference evidence="9" key="3">
    <citation type="submission" date="2025-08" db="UniProtKB">
        <authorList>
            <consortium name="Ensembl"/>
        </authorList>
    </citation>
    <scope>IDENTIFICATION</scope>
    <source>
        <strain evidence="9">JP 163 A</strain>
    </source>
</reference>
<evidence type="ECO:0000256" key="2">
    <source>
        <dbReference type="ARBA" id="ARBA00008688"/>
    </source>
</evidence>
<evidence type="ECO:0000256" key="3">
    <source>
        <dbReference type="ARBA" id="ARBA00022475"/>
    </source>
</evidence>
<dbReference type="InterPro" id="IPR042315">
    <property type="entry name" value="RELL1"/>
</dbReference>
<dbReference type="PANTHER" id="PTHR31037:SF1">
    <property type="entry name" value="RELT-LIKE PROTEIN 1"/>
    <property type="match status" value="1"/>
</dbReference>
<accession>M4ALI7</accession>
<feature type="compositionally biased region" description="Basic residues" evidence="7">
    <location>
        <begin position="164"/>
        <end position="174"/>
    </location>
</feature>
<dbReference type="GO" id="GO:0005886">
    <property type="term" value="C:plasma membrane"/>
    <property type="evidence" value="ECO:0007669"/>
    <property type="project" value="UniProtKB-SubCell"/>
</dbReference>
<dbReference type="STRING" id="8083.ENSXMAP00000015331"/>
<proteinExistence type="inferred from homology"/>
<feature type="compositionally biased region" description="Basic and acidic residues" evidence="7">
    <location>
        <begin position="190"/>
        <end position="200"/>
    </location>
</feature>
<dbReference type="OrthoDB" id="9353106at2759"/>
<evidence type="ECO:0000256" key="1">
    <source>
        <dbReference type="ARBA" id="ARBA00004162"/>
    </source>
</evidence>
<dbReference type="OMA" id="NICTRCS"/>